<keyword evidence="2" id="KW-1133">Transmembrane helix</keyword>
<feature type="domain" description="G5" evidence="3">
    <location>
        <begin position="150"/>
        <end position="230"/>
    </location>
</feature>
<protein>
    <recommendedName>
        <fullName evidence="3">G5 domain-containing protein</fullName>
    </recommendedName>
</protein>
<organism evidence="4 5">
    <name type="scientific">Garciella nitratireducens DSM 15102</name>
    <dbReference type="NCBI Taxonomy" id="1121911"/>
    <lineage>
        <taxon>Bacteria</taxon>
        <taxon>Bacillati</taxon>
        <taxon>Bacillota</taxon>
        <taxon>Clostridia</taxon>
        <taxon>Eubacteriales</taxon>
        <taxon>Eubacteriaceae</taxon>
        <taxon>Garciella</taxon>
    </lineage>
</organism>
<dbReference type="InterPro" id="IPR051933">
    <property type="entry name" value="Resuscitation_pf_RpfB"/>
</dbReference>
<dbReference type="Proteomes" id="UP000196365">
    <property type="component" value="Unassembled WGS sequence"/>
</dbReference>
<evidence type="ECO:0000313" key="4">
    <source>
        <dbReference type="EMBL" id="SJZ65482.1"/>
    </source>
</evidence>
<dbReference type="Pfam" id="PF06725">
    <property type="entry name" value="3D"/>
    <property type="match status" value="1"/>
</dbReference>
<evidence type="ECO:0000256" key="1">
    <source>
        <dbReference type="ARBA" id="ARBA00022729"/>
    </source>
</evidence>
<dbReference type="GO" id="GO:0009254">
    <property type="term" value="P:peptidoglycan turnover"/>
    <property type="evidence" value="ECO:0007669"/>
    <property type="project" value="InterPro"/>
</dbReference>
<dbReference type="OrthoDB" id="9798935at2"/>
<dbReference type="AlphaFoldDB" id="A0A1T4MEW5"/>
<dbReference type="PANTHER" id="PTHR39160:SF4">
    <property type="entry name" value="RESUSCITATION-PROMOTING FACTOR RPFB"/>
    <property type="match status" value="1"/>
</dbReference>
<dbReference type="Gene3D" id="2.40.40.10">
    <property type="entry name" value="RlpA-like domain"/>
    <property type="match status" value="1"/>
</dbReference>
<dbReference type="CDD" id="cd22786">
    <property type="entry name" value="DPBB_YuiC-like"/>
    <property type="match status" value="1"/>
</dbReference>
<dbReference type="InterPro" id="IPR007137">
    <property type="entry name" value="DUF348"/>
</dbReference>
<gene>
    <name evidence="4" type="ORF">SAMN02745973_01305</name>
</gene>
<evidence type="ECO:0000259" key="3">
    <source>
        <dbReference type="PROSITE" id="PS51109"/>
    </source>
</evidence>
<accession>A0A1T4MEW5</accession>
<evidence type="ECO:0000256" key="2">
    <source>
        <dbReference type="SAM" id="Phobius"/>
    </source>
</evidence>
<name>A0A1T4MEW5_9FIRM</name>
<feature type="transmembrane region" description="Helical" evidence="2">
    <location>
        <begin position="18"/>
        <end position="37"/>
    </location>
</feature>
<dbReference type="InterPro" id="IPR036908">
    <property type="entry name" value="RlpA-like_sf"/>
</dbReference>
<evidence type="ECO:0000313" key="5">
    <source>
        <dbReference type="Proteomes" id="UP000196365"/>
    </source>
</evidence>
<keyword evidence="5" id="KW-1185">Reference proteome</keyword>
<dbReference type="EMBL" id="FUWV01000007">
    <property type="protein sequence ID" value="SJZ65482.1"/>
    <property type="molecule type" value="Genomic_DNA"/>
</dbReference>
<dbReference type="GO" id="GO:0004553">
    <property type="term" value="F:hydrolase activity, hydrolyzing O-glycosyl compounds"/>
    <property type="evidence" value="ECO:0007669"/>
    <property type="project" value="InterPro"/>
</dbReference>
<dbReference type="InterPro" id="IPR010611">
    <property type="entry name" value="3D_dom"/>
</dbReference>
<proteinExistence type="predicted"/>
<keyword evidence="1" id="KW-0732">Signal</keyword>
<dbReference type="Gene3D" id="2.20.230.10">
    <property type="entry name" value="Resuscitation-promoting factor rpfb"/>
    <property type="match status" value="1"/>
</dbReference>
<dbReference type="InterPro" id="IPR011098">
    <property type="entry name" value="G5_dom"/>
</dbReference>
<dbReference type="SMART" id="SM01208">
    <property type="entry name" value="G5"/>
    <property type="match status" value="1"/>
</dbReference>
<dbReference type="Pfam" id="PF03990">
    <property type="entry name" value="DUF348"/>
    <property type="match status" value="2"/>
</dbReference>
<dbReference type="Pfam" id="PF07501">
    <property type="entry name" value="G5"/>
    <property type="match status" value="1"/>
</dbReference>
<dbReference type="PANTHER" id="PTHR39160">
    <property type="entry name" value="CELL WALL-BINDING PROTEIN YOCH"/>
    <property type="match status" value="1"/>
</dbReference>
<sequence length="333" mass="38160">MEQKNRKIREWFKNHKQAFFLIVILMFLTMITSFYYFSEKKICIIDEEQKFLIKTREDTVSEILKQQNIVLKPKDQVQPSLNTKIKKDMKIVIQRAKPITIIVDGKKERIFTPKTQVEDILKEAKIVLGEKDRVQPKRDAKIEKEEKIQVVRVIEKNIVEEQPIPYLTKEQPTEKLDVGDTKVVQQGKNGVKENHIKVVYENGKEIKRELLHEKIVIEPKNEVIQVGMNDAVDISRGNTRFKKAMMVTATAYCPSDPGVNGVTSVGARLQKGVIAVDPKVIPYHTKIYVPGYGFGQALDTGGAIEGNHIDLAMDSKKEALEYGRKQVKIYLLD</sequence>
<dbReference type="PROSITE" id="PS51109">
    <property type="entry name" value="G5"/>
    <property type="match status" value="1"/>
</dbReference>
<keyword evidence="2" id="KW-0472">Membrane</keyword>
<dbReference type="RefSeq" id="WP_087678740.1">
    <property type="nucleotide sequence ID" value="NZ_FUWV01000007.1"/>
</dbReference>
<dbReference type="SUPFAM" id="SSF50685">
    <property type="entry name" value="Barwin-like endoglucanases"/>
    <property type="match status" value="1"/>
</dbReference>
<dbReference type="GO" id="GO:0019867">
    <property type="term" value="C:outer membrane"/>
    <property type="evidence" value="ECO:0007669"/>
    <property type="project" value="InterPro"/>
</dbReference>
<keyword evidence="2" id="KW-0812">Transmembrane</keyword>
<reference evidence="4 5" key="1">
    <citation type="submission" date="2017-02" db="EMBL/GenBank/DDBJ databases">
        <authorList>
            <person name="Peterson S.W."/>
        </authorList>
    </citation>
    <scope>NUCLEOTIDE SEQUENCE [LARGE SCALE GENOMIC DNA]</scope>
    <source>
        <strain evidence="4 5">DSM 15102</strain>
    </source>
</reference>